<protein>
    <recommendedName>
        <fullName evidence="3">Replicative helicase inhibitor G39P N-terminal domain-containing protein</fullName>
    </recommendedName>
</protein>
<name>A0A7C0Y6T0_DESA2</name>
<dbReference type="Proteomes" id="UP000886289">
    <property type="component" value="Unassembled WGS sequence"/>
</dbReference>
<dbReference type="Gene3D" id="1.10.8.200">
    <property type="entry name" value="Replisome organizer (g39p helicase loader/inhibitor protein)"/>
    <property type="match status" value="1"/>
</dbReference>
<dbReference type="AlphaFoldDB" id="A0A7C0Y6T0"/>
<reference evidence="2" key="1">
    <citation type="journal article" date="2020" name="mSystems">
        <title>Genome- and Community-Level Interaction Insights into Carbon Utilization and Element Cycling Functions of Hydrothermarchaeota in Hydrothermal Sediment.</title>
        <authorList>
            <person name="Zhou Z."/>
            <person name="Liu Y."/>
            <person name="Xu W."/>
            <person name="Pan J."/>
            <person name="Luo Z.H."/>
            <person name="Li M."/>
        </authorList>
    </citation>
    <scope>NUCLEOTIDE SEQUENCE [LARGE SCALE GENOMIC DNA]</scope>
    <source>
        <strain evidence="2">HyVt-233</strain>
    </source>
</reference>
<dbReference type="EMBL" id="DRBS01000384">
    <property type="protein sequence ID" value="HDD45248.1"/>
    <property type="molecule type" value="Genomic_DNA"/>
</dbReference>
<sequence>MWKLEEKKKFLGLITMLAEFYNKKYSDLLTEIWIEALSLYPFEKVKKAVYKYMLSEKSAPQLIDVIKLVEQIDKLDEEIEILKKIEEKWNKILLNILHLFE</sequence>
<feature type="coiled-coil region" evidence="1">
    <location>
        <begin position="65"/>
        <end position="92"/>
    </location>
</feature>
<gene>
    <name evidence="2" type="ORF">ENG63_10395</name>
</gene>
<comment type="caution">
    <text evidence="2">The sequence shown here is derived from an EMBL/GenBank/DDBJ whole genome shotgun (WGS) entry which is preliminary data.</text>
</comment>
<evidence type="ECO:0000313" key="2">
    <source>
        <dbReference type="EMBL" id="HDD45248.1"/>
    </source>
</evidence>
<accession>A0A7C0Y6T0</accession>
<keyword evidence="1" id="KW-0175">Coiled coil</keyword>
<evidence type="ECO:0000256" key="1">
    <source>
        <dbReference type="SAM" id="Coils"/>
    </source>
</evidence>
<organism evidence="2">
    <name type="scientific">Desulfofervidus auxilii</name>
    <dbReference type="NCBI Taxonomy" id="1621989"/>
    <lineage>
        <taxon>Bacteria</taxon>
        <taxon>Pseudomonadati</taxon>
        <taxon>Thermodesulfobacteriota</taxon>
        <taxon>Candidatus Desulfofervidia</taxon>
        <taxon>Candidatus Desulfofervidales</taxon>
        <taxon>Candidatus Desulfofervidaceae</taxon>
        <taxon>Candidatus Desulfofervidus</taxon>
    </lineage>
</organism>
<evidence type="ECO:0008006" key="3">
    <source>
        <dbReference type="Google" id="ProtNLM"/>
    </source>
</evidence>
<proteinExistence type="predicted"/>